<dbReference type="AlphaFoldDB" id="A0A543CL17"/>
<comment type="caution">
    <text evidence="1">The sequence shown here is derived from an EMBL/GenBank/DDBJ whole genome shotgun (WGS) entry which is preliminary data.</text>
</comment>
<proteinExistence type="predicted"/>
<evidence type="ECO:0000313" key="2">
    <source>
        <dbReference type="Proteomes" id="UP000316096"/>
    </source>
</evidence>
<sequence>MSIQQTEGVRLLAVLCRELAQLGLDVGMSDAKPALAVRLRRTQRRLWISIDVDEGFFEWHDGRRRHTVSDPAGAAKLIAVDVRHAISSEM</sequence>
<dbReference type="RefSeq" id="WP_141956298.1">
    <property type="nucleotide sequence ID" value="NZ_VFOZ01000001.1"/>
</dbReference>
<dbReference type="EMBL" id="VFOZ01000001">
    <property type="protein sequence ID" value="TQL97587.1"/>
    <property type="molecule type" value="Genomic_DNA"/>
</dbReference>
<name>A0A543CL17_9ACTN</name>
<dbReference type="Proteomes" id="UP000316096">
    <property type="component" value="Unassembled WGS sequence"/>
</dbReference>
<evidence type="ECO:0000313" key="1">
    <source>
        <dbReference type="EMBL" id="TQL97587.1"/>
    </source>
</evidence>
<accession>A0A543CL17</accession>
<reference evidence="1 2" key="1">
    <citation type="submission" date="2019-06" db="EMBL/GenBank/DDBJ databases">
        <title>Sequencing the genomes of 1000 actinobacteria strains.</title>
        <authorList>
            <person name="Klenk H.-P."/>
        </authorList>
    </citation>
    <scope>NUCLEOTIDE SEQUENCE [LARGE SCALE GENOMIC DNA]</scope>
    <source>
        <strain evidence="1 2">DSM 102200</strain>
    </source>
</reference>
<gene>
    <name evidence="1" type="ORF">FB559_3182</name>
</gene>
<organism evidence="1 2">
    <name type="scientific">Actinoallomurus bryophytorum</name>
    <dbReference type="NCBI Taxonomy" id="1490222"/>
    <lineage>
        <taxon>Bacteria</taxon>
        <taxon>Bacillati</taxon>
        <taxon>Actinomycetota</taxon>
        <taxon>Actinomycetes</taxon>
        <taxon>Streptosporangiales</taxon>
        <taxon>Thermomonosporaceae</taxon>
        <taxon>Actinoallomurus</taxon>
    </lineage>
</organism>
<protein>
    <submittedName>
        <fullName evidence="1">Uncharacterized protein</fullName>
    </submittedName>
</protein>
<dbReference type="OrthoDB" id="3536792at2"/>
<keyword evidence="2" id="KW-1185">Reference proteome</keyword>